<dbReference type="SUPFAM" id="SSF47598">
    <property type="entry name" value="Ribbon-helix-helix"/>
    <property type="match status" value="1"/>
</dbReference>
<dbReference type="GO" id="GO:0006355">
    <property type="term" value="P:regulation of DNA-templated transcription"/>
    <property type="evidence" value="ECO:0007669"/>
    <property type="project" value="InterPro"/>
</dbReference>
<feature type="domain" description="Ribbon-helix-helix protein CopG" evidence="1">
    <location>
        <begin position="60"/>
        <end position="96"/>
    </location>
</feature>
<dbReference type="Pfam" id="PF01402">
    <property type="entry name" value="RHH_1"/>
    <property type="match status" value="1"/>
</dbReference>
<evidence type="ECO:0000313" key="2">
    <source>
        <dbReference type="EMBL" id="CAB4998505.1"/>
    </source>
</evidence>
<dbReference type="AlphaFoldDB" id="A0A6J7P207"/>
<dbReference type="InterPro" id="IPR010985">
    <property type="entry name" value="Ribbon_hlx_hlx"/>
</dbReference>
<evidence type="ECO:0000259" key="1">
    <source>
        <dbReference type="Pfam" id="PF01402"/>
    </source>
</evidence>
<organism evidence="2">
    <name type="scientific">freshwater metagenome</name>
    <dbReference type="NCBI Taxonomy" id="449393"/>
    <lineage>
        <taxon>unclassified sequences</taxon>
        <taxon>metagenomes</taxon>
        <taxon>ecological metagenomes</taxon>
    </lineage>
</organism>
<gene>
    <name evidence="2" type="ORF">UFOPK4010_01035</name>
</gene>
<proteinExistence type="predicted"/>
<protein>
    <submittedName>
        <fullName evidence="2">Unannotated protein</fullName>
    </submittedName>
</protein>
<dbReference type="EMBL" id="CAFBOU010000108">
    <property type="protein sequence ID" value="CAB4998505.1"/>
    <property type="molecule type" value="Genomic_DNA"/>
</dbReference>
<reference evidence="2" key="1">
    <citation type="submission" date="2020-05" db="EMBL/GenBank/DDBJ databases">
        <authorList>
            <person name="Chiriac C."/>
            <person name="Salcher M."/>
            <person name="Ghai R."/>
            <person name="Kavagutti S V."/>
        </authorList>
    </citation>
    <scope>NUCLEOTIDE SEQUENCE</scope>
</reference>
<accession>A0A6J7P207</accession>
<sequence length="98" mass="11066">MATKIKYTIGPDVDLNKTIIRDKNGRRITNKRAEKMAREAIAKVVGRPSLTADSIESPQVQFRLPVKLKKALEKEAKRRGETTSTILREAVEQYLKSA</sequence>
<name>A0A6J7P207_9ZZZZ</name>
<dbReference type="InterPro" id="IPR002145">
    <property type="entry name" value="CopG"/>
</dbReference>